<proteinExistence type="predicted"/>
<name>A0AAN6Y6U8_9PEZI</name>
<feature type="region of interest" description="Disordered" evidence="1">
    <location>
        <begin position="23"/>
        <end position="288"/>
    </location>
</feature>
<organism evidence="2 3">
    <name type="scientific">Rhypophila decipiens</name>
    <dbReference type="NCBI Taxonomy" id="261697"/>
    <lineage>
        <taxon>Eukaryota</taxon>
        <taxon>Fungi</taxon>
        <taxon>Dikarya</taxon>
        <taxon>Ascomycota</taxon>
        <taxon>Pezizomycotina</taxon>
        <taxon>Sordariomycetes</taxon>
        <taxon>Sordariomycetidae</taxon>
        <taxon>Sordariales</taxon>
        <taxon>Naviculisporaceae</taxon>
        <taxon>Rhypophila</taxon>
    </lineage>
</organism>
<feature type="compositionally biased region" description="Basic and acidic residues" evidence="1">
    <location>
        <begin position="212"/>
        <end position="221"/>
    </location>
</feature>
<evidence type="ECO:0000313" key="2">
    <source>
        <dbReference type="EMBL" id="KAK4210507.1"/>
    </source>
</evidence>
<reference evidence="2" key="1">
    <citation type="journal article" date="2023" name="Mol. Phylogenet. Evol.">
        <title>Genome-scale phylogeny and comparative genomics of the fungal order Sordariales.</title>
        <authorList>
            <person name="Hensen N."/>
            <person name="Bonometti L."/>
            <person name="Westerberg I."/>
            <person name="Brannstrom I.O."/>
            <person name="Guillou S."/>
            <person name="Cros-Aarteil S."/>
            <person name="Calhoun S."/>
            <person name="Haridas S."/>
            <person name="Kuo A."/>
            <person name="Mondo S."/>
            <person name="Pangilinan J."/>
            <person name="Riley R."/>
            <person name="LaButti K."/>
            <person name="Andreopoulos B."/>
            <person name="Lipzen A."/>
            <person name="Chen C."/>
            <person name="Yan M."/>
            <person name="Daum C."/>
            <person name="Ng V."/>
            <person name="Clum A."/>
            <person name="Steindorff A."/>
            <person name="Ohm R.A."/>
            <person name="Martin F."/>
            <person name="Silar P."/>
            <person name="Natvig D.O."/>
            <person name="Lalanne C."/>
            <person name="Gautier V."/>
            <person name="Ament-Velasquez S.L."/>
            <person name="Kruys A."/>
            <person name="Hutchinson M.I."/>
            <person name="Powell A.J."/>
            <person name="Barry K."/>
            <person name="Miller A.N."/>
            <person name="Grigoriev I.V."/>
            <person name="Debuchy R."/>
            <person name="Gladieux P."/>
            <person name="Hiltunen Thoren M."/>
            <person name="Johannesson H."/>
        </authorList>
    </citation>
    <scope>NUCLEOTIDE SEQUENCE</scope>
    <source>
        <strain evidence="2">PSN293</strain>
    </source>
</reference>
<feature type="compositionally biased region" description="Polar residues" evidence="1">
    <location>
        <begin position="153"/>
        <end position="163"/>
    </location>
</feature>
<accession>A0AAN6Y6U8</accession>
<protein>
    <submittedName>
        <fullName evidence="2">Uncharacterized protein</fullName>
    </submittedName>
</protein>
<sequence length="288" mass="31863">MARLTRKRTATLLPGQTTLMRVDNGVLAYESNPARQPDKPAPKSTQKPRQKKEQETIPGQTKVTDWLKPVTAGSETPQGRPLDPYSSDHETDAYDVRNEEREHKKRRKTTSAPVNQVDRNNTTNTIQAPLSNPDSGSTSSPFAQTHTRHDQIDTQTSSSNIKSRLQRRPATFDDDDLQGPWGSVPDLGLSSSGSLSASSIVVGLGPEEDPEYSEHDAHDSDSDFEDDETADDASVDIGHESITGGLSPTDVQYRRNRDLTDELYTTPADLPKDDRRHLGVGFKQPFRT</sequence>
<gene>
    <name evidence="2" type="ORF">QBC37DRAFT_403369</name>
</gene>
<evidence type="ECO:0000256" key="1">
    <source>
        <dbReference type="SAM" id="MobiDB-lite"/>
    </source>
</evidence>
<reference evidence="2" key="2">
    <citation type="submission" date="2023-05" db="EMBL/GenBank/DDBJ databases">
        <authorList>
            <consortium name="Lawrence Berkeley National Laboratory"/>
            <person name="Steindorff A."/>
            <person name="Hensen N."/>
            <person name="Bonometti L."/>
            <person name="Westerberg I."/>
            <person name="Brannstrom I.O."/>
            <person name="Guillou S."/>
            <person name="Cros-Aarteil S."/>
            <person name="Calhoun S."/>
            <person name="Haridas S."/>
            <person name="Kuo A."/>
            <person name="Mondo S."/>
            <person name="Pangilinan J."/>
            <person name="Riley R."/>
            <person name="Labutti K."/>
            <person name="Andreopoulos B."/>
            <person name="Lipzen A."/>
            <person name="Chen C."/>
            <person name="Yanf M."/>
            <person name="Daum C."/>
            <person name="Ng V."/>
            <person name="Clum A."/>
            <person name="Ohm R."/>
            <person name="Martin F."/>
            <person name="Silar P."/>
            <person name="Natvig D."/>
            <person name="Lalanne C."/>
            <person name="Gautier V."/>
            <person name="Ament-Velasquez S.L."/>
            <person name="Kruys A."/>
            <person name="Hutchinson M.I."/>
            <person name="Powell A.J."/>
            <person name="Barry K."/>
            <person name="Miller A.N."/>
            <person name="Grigoriev I.V."/>
            <person name="Debuchy R."/>
            <person name="Gladieux P."/>
            <person name="Thoren M.H."/>
            <person name="Johannesson H."/>
        </authorList>
    </citation>
    <scope>NUCLEOTIDE SEQUENCE</scope>
    <source>
        <strain evidence="2">PSN293</strain>
    </source>
</reference>
<dbReference type="EMBL" id="MU858173">
    <property type="protein sequence ID" value="KAK4210507.1"/>
    <property type="molecule type" value="Genomic_DNA"/>
</dbReference>
<feature type="compositionally biased region" description="Acidic residues" evidence="1">
    <location>
        <begin position="222"/>
        <end position="234"/>
    </location>
</feature>
<feature type="compositionally biased region" description="Basic and acidic residues" evidence="1">
    <location>
        <begin position="86"/>
        <end position="102"/>
    </location>
</feature>
<feature type="compositionally biased region" description="Low complexity" evidence="1">
    <location>
        <begin position="182"/>
        <end position="205"/>
    </location>
</feature>
<keyword evidence="3" id="KW-1185">Reference proteome</keyword>
<comment type="caution">
    <text evidence="2">The sequence shown here is derived from an EMBL/GenBank/DDBJ whole genome shotgun (WGS) entry which is preliminary data.</text>
</comment>
<dbReference type="Proteomes" id="UP001301769">
    <property type="component" value="Unassembled WGS sequence"/>
</dbReference>
<dbReference type="AlphaFoldDB" id="A0AAN6Y6U8"/>
<evidence type="ECO:0000313" key="3">
    <source>
        <dbReference type="Proteomes" id="UP001301769"/>
    </source>
</evidence>
<feature type="compositionally biased region" description="Polar residues" evidence="1">
    <location>
        <begin position="110"/>
        <end position="145"/>
    </location>
</feature>